<organism evidence="1">
    <name type="scientific">Anguilla anguilla</name>
    <name type="common">European freshwater eel</name>
    <name type="synonym">Muraena anguilla</name>
    <dbReference type="NCBI Taxonomy" id="7936"/>
    <lineage>
        <taxon>Eukaryota</taxon>
        <taxon>Metazoa</taxon>
        <taxon>Chordata</taxon>
        <taxon>Craniata</taxon>
        <taxon>Vertebrata</taxon>
        <taxon>Euteleostomi</taxon>
        <taxon>Actinopterygii</taxon>
        <taxon>Neopterygii</taxon>
        <taxon>Teleostei</taxon>
        <taxon>Anguilliformes</taxon>
        <taxon>Anguillidae</taxon>
        <taxon>Anguilla</taxon>
    </lineage>
</organism>
<proteinExistence type="predicted"/>
<reference evidence="1" key="1">
    <citation type="submission" date="2014-11" db="EMBL/GenBank/DDBJ databases">
        <authorList>
            <person name="Amaro Gonzalez C."/>
        </authorList>
    </citation>
    <scope>NUCLEOTIDE SEQUENCE</scope>
</reference>
<reference evidence="1" key="2">
    <citation type="journal article" date="2015" name="Fish Shellfish Immunol.">
        <title>Early steps in the European eel (Anguilla anguilla)-Vibrio vulnificus interaction in the gills: Role of the RtxA13 toxin.</title>
        <authorList>
            <person name="Callol A."/>
            <person name="Pajuelo D."/>
            <person name="Ebbesson L."/>
            <person name="Teles M."/>
            <person name="MacKenzie S."/>
            <person name="Amaro C."/>
        </authorList>
    </citation>
    <scope>NUCLEOTIDE SEQUENCE</scope>
</reference>
<accession>A0A0E9U3R3</accession>
<protein>
    <submittedName>
        <fullName evidence="1">Uncharacterized protein</fullName>
    </submittedName>
</protein>
<name>A0A0E9U3R3_ANGAN</name>
<evidence type="ECO:0000313" key="1">
    <source>
        <dbReference type="EMBL" id="JAH60377.1"/>
    </source>
</evidence>
<dbReference type="EMBL" id="GBXM01048200">
    <property type="protein sequence ID" value="JAH60377.1"/>
    <property type="molecule type" value="Transcribed_RNA"/>
</dbReference>
<sequence>MAQAQHCRQGFVLQQRLAIHVRRVPSLARLVC</sequence>
<dbReference type="AlphaFoldDB" id="A0A0E9U3R3"/>